<dbReference type="EMBL" id="CM043802">
    <property type="protein sequence ID" value="KAI4808122.1"/>
    <property type="molecule type" value="Genomic_DNA"/>
</dbReference>
<reference evidence="1" key="1">
    <citation type="submission" date="2022-05" db="EMBL/GenBank/DDBJ databases">
        <title>Chromosome-level genome of Chaenocephalus aceratus.</title>
        <authorList>
            <person name="Park H."/>
        </authorList>
    </citation>
    <scope>NUCLEOTIDE SEQUENCE</scope>
    <source>
        <strain evidence="1">KU_202001</strain>
    </source>
</reference>
<proteinExistence type="predicted"/>
<accession>A0ACB9W4U9</accession>
<sequence>MLGPLQRHVVSQLSQKCPAEASRPVPRRPASYPHRPSAALGVRATRPFVLSPPPSLLALRVRATLLRHPVTHRPTSYPHRPSAALGVRATRPFVLSPPSLLALLRRRPPGPSYPRGPSNPRGPSDPPPSSFATRSRIGQLALRSPMGPSDPSPSFTTTTPSSLALRSFPPPPYGPERPSSLLSHYHPVLSSLARLSDPPPPSGSE</sequence>
<comment type="caution">
    <text evidence="1">The sequence shown here is derived from an EMBL/GenBank/DDBJ whole genome shotgun (WGS) entry which is preliminary data.</text>
</comment>
<protein>
    <submittedName>
        <fullName evidence="1">Uncharacterized protein</fullName>
    </submittedName>
</protein>
<gene>
    <name evidence="1" type="ORF">KUCAC02_000191</name>
</gene>
<keyword evidence="2" id="KW-1185">Reference proteome</keyword>
<evidence type="ECO:0000313" key="2">
    <source>
        <dbReference type="Proteomes" id="UP001057452"/>
    </source>
</evidence>
<name>A0ACB9W4U9_CHAAC</name>
<dbReference type="Proteomes" id="UP001057452">
    <property type="component" value="Chromosome 18"/>
</dbReference>
<organism evidence="1 2">
    <name type="scientific">Chaenocephalus aceratus</name>
    <name type="common">Blackfin icefish</name>
    <name type="synonym">Chaenichthys aceratus</name>
    <dbReference type="NCBI Taxonomy" id="36190"/>
    <lineage>
        <taxon>Eukaryota</taxon>
        <taxon>Metazoa</taxon>
        <taxon>Chordata</taxon>
        <taxon>Craniata</taxon>
        <taxon>Vertebrata</taxon>
        <taxon>Euteleostomi</taxon>
        <taxon>Actinopterygii</taxon>
        <taxon>Neopterygii</taxon>
        <taxon>Teleostei</taxon>
        <taxon>Neoteleostei</taxon>
        <taxon>Acanthomorphata</taxon>
        <taxon>Eupercaria</taxon>
        <taxon>Perciformes</taxon>
        <taxon>Notothenioidei</taxon>
        <taxon>Channichthyidae</taxon>
        <taxon>Chaenocephalus</taxon>
    </lineage>
</organism>
<evidence type="ECO:0000313" key="1">
    <source>
        <dbReference type="EMBL" id="KAI4808122.1"/>
    </source>
</evidence>